<gene>
    <name evidence="2" type="ORF">SAMN02745170_02601</name>
</gene>
<evidence type="ECO:0000256" key="1">
    <source>
        <dbReference type="SAM" id="Phobius"/>
    </source>
</evidence>
<dbReference type="EMBL" id="FQZD01000022">
    <property type="protein sequence ID" value="SHJ46007.1"/>
    <property type="molecule type" value="Genomic_DNA"/>
</dbReference>
<feature type="transmembrane region" description="Helical" evidence="1">
    <location>
        <begin position="53"/>
        <end position="75"/>
    </location>
</feature>
<organism evidence="2 3">
    <name type="scientific">Propionispora hippei DSM 15287</name>
    <dbReference type="NCBI Taxonomy" id="1123003"/>
    <lineage>
        <taxon>Bacteria</taxon>
        <taxon>Bacillati</taxon>
        <taxon>Bacillota</taxon>
        <taxon>Negativicutes</taxon>
        <taxon>Selenomonadales</taxon>
        <taxon>Sporomusaceae</taxon>
        <taxon>Propionispora</taxon>
    </lineage>
</organism>
<name>A0A1M6JH47_9FIRM</name>
<keyword evidence="1" id="KW-0472">Membrane</keyword>
<feature type="transmembrane region" description="Helical" evidence="1">
    <location>
        <begin position="21"/>
        <end position="47"/>
    </location>
</feature>
<accession>A0A1M6JH47</accession>
<evidence type="ECO:0000313" key="2">
    <source>
        <dbReference type="EMBL" id="SHJ46007.1"/>
    </source>
</evidence>
<evidence type="ECO:0000313" key="3">
    <source>
        <dbReference type="Proteomes" id="UP000322917"/>
    </source>
</evidence>
<keyword evidence="1" id="KW-1133">Transmembrane helix</keyword>
<proteinExistence type="predicted"/>
<dbReference type="AlphaFoldDB" id="A0A1M6JH47"/>
<dbReference type="Proteomes" id="UP000322917">
    <property type="component" value="Unassembled WGS sequence"/>
</dbReference>
<reference evidence="2 3" key="1">
    <citation type="submission" date="2016-11" db="EMBL/GenBank/DDBJ databases">
        <authorList>
            <person name="Varghese N."/>
            <person name="Submissions S."/>
        </authorList>
    </citation>
    <scope>NUCLEOTIDE SEQUENCE [LARGE SCALE GENOMIC DNA]</scope>
    <source>
        <strain evidence="2 3">DSM 15287</strain>
    </source>
</reference>
<sequence length="88" mass="9468">MPDEMSTQRVIAIPTKSVGISLLLTFIFGSVGLFYSTVLGAIIMLIIEAIIGFTTFGFGLIFTHPICMIWGALAVNSYNKKLLAGKAI</sequence>
<keyword evidence="1" id="KW-0812">Transmembrane</keyword>
<protein>
    <submittedName>
        <fullName evidence="2">Uncharacterized protein</fullName>
    </submittedName>
</protein>
<keyword evidence="3" id="KW-1185">Reference proteome</keyword>
<dbReference type="RefSeq" id="WP_223191756.1">
    <property type="nucleotide sequence ID" value="NZ_FQZD01000022.1"/>
</dbReference>